<reference evidence="1 2" key="1">
    <citation type="submission" date="2020-07" db="EMBL/GenBank/DDBJ databases">
        <title>Exploring microbial biodiversity for novel pathways involved in the catabolism of aromatic compounds derived from lignin.</title>
        <authorList>
            <person name="Elkins J."/>
        </authorList>
    </citation>
    <scope>NUCLEOTIDE SEQUENCE [LARGE SCALE GENOMIC DNA]</scope>
    <source>
        <strain evidence="1 2">H2C3B</strain>
    </source>
</reference>
<sequence length="169" mass="18477">MSELEPAPAKNRHSAVPLTTVDDDPTELNGFETCLVCVNEWNVDFAALCFVAQRPDSQGIIDTLSLSVTTMEVTTYPVKATAYLYHGSSGAYFGSLDLRYFGMRMPRTLVFDVAEHCLPISTLIEVRFGIDGGGTPRIPRSPTITSVALLLVGRKFHTQQSVRIAIANP</sequence>
<dbReference type="AlphaFoldDB" id="A0A7Y9W4P3"/>
<organism evidence="1 2">
    <name type="scientific">Paraburkholderia bryophila</name>
    <dbReference type="NCBI Taxonomy" id="420952"/>
    <lineage>
        <taxon>Bacteria</taxon>
        <taxon>Pseudomonadati</taxon>
        <taxon>Pseudomonadota</taxon>
        <taxon>Betaproteobacteria</taxon>
        <taxon>Burkholderiales</taxon>
        <taxon>Burkholderiaceae</taxon>
        <taxon>Paraburkholderia</taxon>
    </lineage>
</organism>
<dbReference type="EMBL" id="JACCAU010000001">
    <property type="protein sequence ID" value="NYH14261.1"/>
    <property type="molecule type" value="Genomic_DNA"/>
</dbReference>
<proteinExistence type="predicted"/>
<dbReference type="Proteomes" id="UP000572540">
    <property type="component" value="Unassembled WGS sequence"/>
</dbReference>
<comment type="caution">
    <text evidence="1">The sequence shown here is derived from an EMBL/GenBank/DDBJ whole genome shotgun (WGS) entry which is preliminary data.</text>
</comment>
<gene>
    <name evidence="1" type="ORF">GGD41_001489</name>
</gene>
<evidence type="ECO:0000313" key="2">
    <source>
        <dbReference type="Proteomes" id="UP000572540"/>
    </source>
</evidence>
<accession>A0A7Y9W4P3</accession>
<evidence type="ECO:0000313" key="1">
    <source>
        <dbReference type="EMBL" id="NYH14261.1"/>
    </source>
</evidence>
<name>A0A7Y9W4P3_9BURK</name>
<dbReference type="RefSeq" id="WP_179709476.1">
    <property type="nucleotide sequence ID" value="NZ_JACCAU010000001.1"/>
</dbReference>
<protein>
    <submittedName>
        <fullName evidence="1">Uncharacterized protein</fullName>
    </submittedName>
</protein>